<sequence length="547" mass="60056">MGPHDSPPVAAIFLVIFDQKIGYTTAWKRSLPDIDLDGVEYKSLPSGLHVVKEDLVYFIHGEAYAGISAFVQEEADATQRNANFAAVGALVPLTYGQLGRSWAHAGELQALAREVVKNTSDTRALELFWKQHRSDEAARGDSRPSSQPRSESSSAPEDKTRKRAPSEATLAGLSAGGALPVDHPASHVPAILDTFGPLLFPLHRAALARKRVLLLGTPSVQKHANIVYIASVLSSIAPALAESLPAEAETLLRASALFQVGIHDIDSLANRSNGKGWLACTTDDILGEKKQLYDVLVQLPSVAPHTQQKIWPTLKTSDGRYLKASQRDLGRWTLLKRELRRLQRQTVGFGTDQPIPDPATESDERPLLQRRGTSTALYENTGLEDRDESEAVEAASWGAMAYRGFMWWASAGEASAWENDDAKADEEILFDMPDVGGLFSDGTNGMPPDREGEYSRAAATMVVAYFRRVTEGIMQTMAAVVEQADDDTEEGVQADELQLSEDDMRMMGLDCWSQEDKTFTRDMLKLWFNRDAVVIDQGVRLCGVKIC</sequence>
<feature type="domain" description="DUF4484" evidence="2">
    <location>
        <begin position="392"/>
        <end position="547"/>
    </location>
</feature>
<dbReference type="GeneID" id="71983089"/>
<dbReference type="Pfam" id="PF09804">
    <property type="entry name" value="DENND11"/>
    <property type="match status" value="1"/>
</dbReference>
<evidence type="ECO:0000313" key="4">
    <source>
        <dbReference type="Proteomes" id="UP000756132"/>
    </source>
</evidence>
<dbReference type="Proteomes" id="UP000756132">
    <property type="component" value="Chromosome 2"/>
</dbReference>
<feature type="region of interest" description="Disordered" evidence="1">
    <location>
        <begin position="135"/>
        <end position="167"/>
    </location>
</feature>
<reference evidence="3" key="2">
    <citation type="journal article" date="2022" name="Microb. Genom.">
        <title>A chromosome-scale genome assembly of the tomato pathogen Cladosporium fulvum reveals a compartmentalized genome architecture and the presence of a dispensable chromosome.</title>
        <authorList>
            <person name="Zaccaron A.Z."/>
            <person name="Chen L.H."/>
            <person name="Samaras A."/>
            <person name="Stergiopoulos I."/>
        </authorList>
    </citation>
    <scope>NUCLEOTIDE SEQUENCE</scope>
    <source>
        <strain evidence="3">Race5_Kim</strain>
    </source>
</reference>
<dbReference type="InterPro" id="IPR028115">
    <property type="entry name" value="DUF4484"/>
</dbReference>
<dbReference type="GO" id="GO:0005811">
    <property type="term" value="C:lipid droplet"/>
    <property type="evidence" value="ECO:0007669"/>
    <property type="project" value="TreeGrafter"/>
</dbReference>
<name>A0A9Q8LA62_PASFU</name>
<dbReference type="InterPro" id="IPR018626">
    <property type="entry name" value="LCHN/Anr2"/>
</dbReference>
<dbReference type="AlphaFoldDB" id="A0A9Q8LA62"/>
<dbReference type="Pfam" id="PF14831">
    <property type="entry name" value="DUF4484"/>
    <property type="match status" value="1"/>
</dbReference>
<dbReference type="RefSeq" id="XP_047757983.1">
    <property type="nucleotide sequence ID" value="XM_047902359.1"/>
</dbReference>
<feature type="compositionally biased region" description="Low complexity" evidence="1">
    <location>
        <begin position="143"/>
        <end position="154"/>
    </location>
</feature>
<keyword evidence="4" id="KW-1185">Reference proteome</keyword>
<reference evidence="3" key="1">
    <citation type="submission" date="2021-12" db="EMBL/GenBank/DDBJ databases">
        <authorList>
            <person name="Zaccaron A."/>
            <person name="Stergiopoulos I."/>
        </authorList>
    </citation>
    <scope>NUCLEOTIDE SEQUENCE</scope>
    <source>
        <strain evidence="3">Race5_Kim</strain>
    </source>
</reference>
<proteinExistence type="predicted"/>
<accession>A0A9Q8LA62</accession>
<dbReference type="EMBL" id="CP090164">
    <property type="protein sequence ID" value="UJO13617.1"/>
    <property type="molecule type" value="Genomic_DNA"/>
</dbReference>
<dbReference type="PANTHER" id="PTHR28153:SF1">
    <property type="entry name" value="DUF4484 DOMAIN-CONTAINING PROTEIN"/>
    <property type="match status" value="1"/>
</dbReference>
<dbReference type="PANTHER" id="PTHR28153">
    <property type="entry name" value="PROTEIN, PUTATIVE-RELATED"/>
    <property type="match status" value="1"/>
</dbReference>
<organism evidence="3 4">
    <name type="scientific">Passalora fulva</name>
    <name type="common">Tomato leaf mold</name>
    <name type="synonym">Cladosporium fulvum</name>
    <dbReference type="NCBI Taxonomy" id="5499"/>
    <lineage>
        <taxon>Eukaryota</taxon>
        <taxon>Fungi</taxon>
        <taxon>Dikarya</taxon>
        <taxon>Ascomycota</taxon>
        <taxon>Pezizomycotina</taxon>
        <taxon>Dothideomycetes</taxon>
        <taxon>Dothideomycetidae</taxon>
        <taxon>Mycosphaerellales</taxon>
        <taxon>Mycosphaerellaceae</taxon>
        <taxon>Fulvia</taxon>
    </lineage>
</organism>
<dbReference type="KEGG" id="ffu:CLAFUR5_03211"/>
<protein>
    <submittedName>
        <fullName evidence="3">DENN domain-containing protein 11</fullName>
    </submittedName>
</protein>
<evidence type="ECO:0000256" key="1">
    <source>
        <dbReference type="SAM" id="MobiDB-lite"/>
    </source>
</evidence>
<dbReference type="InterPro" id="IPR053056">
    <property type="entry name" value="Lipid_Metab_Assoc_Protein"/>
</dbReference>
<evidence type="ECO:0000259" key="2">
    <source>
        <dbReference type="Pfam" id="PF14831"/>
    </source>
</evidence>
<gene>
    <name evidence="3" type="ORF">CLAFUR5_03211</name>
</gene>
<dbReference type="OrthoDB" id="2152680at2759"/>
<evidence type="ECO:0000313" key="3">
    <source>
        <dbReference type="EMBL" id="UJO13617.1"/>
    </source>
</evidence>
<feature type="region of interest" description="Disordered" evidence="1">
    <location>
        <begin position="347"/>
        <end position="389"/>
    </location>
</feature>